<reference evidence="3" key="1">
    <citation type="submission" date="2017-11" db="EMBL/GenBank/DDBJ databases">
        <authorList>
            <person name="Lima N.C."/>
            <person name="Parody-Merino A.M."/>
            <person name="Battley P.F."/>
            <person name="Fidler A.E."/>
            <person name="Prosdocimi F."/>
        </authorList>
    </citation>
    <scope>NUCLEOTIDE SEQUENCE [LARGE SCALE GENOMIC DNA]</scope>
</reference>
<dbReference type="AlphaFoldDB" id="A0A2I0UCU8"/>
<name>A0A2I0UCU8_LIMLA</name>
<keyword evidence="3" id="KW-1185">Reference proteome</keyword>
<evidence type="ECO:0000256" key="1">
    <source>
        <dbReference type="SAM" id="MobiDB-lite"/>
    </source>
</evidence>
<feature type="compositionally biased region" description="Polar residues" evidence="1">
    <location>
        <begin position="41"/>
        <end position="53"/>
    </location>
</feature>
<organism evidence="2 3">
    <name type="scientific">Limosa lapponica baueri</name>
    <dbReference type="NCBI Taxonomy" id="1758121"/>
    <lineage>
        <taxon>Eukaryota</taxon>
        <taxon>Metazoa</taxon>
        <taxon>Chordata</taxon>
        <taxon>Craniata</taxon>
        <taxon>Vertebrata</taxon>
        <taxon>Euteleostomi</taxon>
        <taxon>Archelosauria</taxon>
        <taxon>Archosauria</taxon>
        <taxon>Dinosauria</taxon>
        <taxon>Saurischia</taxon>
        <taxon>Theropoda</taxon>
        <taxon>Coelurosauria</taxon>
        <taxon>Aves</taxon>
        <taxon>Neognathae</taxon>
        <taxon>Neoaves</taxon>
        <taxon>Charadriiformes</taxon>
        <taxon>Scolopacidae</taxon>
        <taxon>Limosa</taxon>
    </lineage>
</organism>
<accession>A0A2I0UCU8</accession>
<evidence type="ECO:0000313" key="2">
    <source>
        <dbReference type="EMBL" id="PKU43877.1"/>
    </source>
</evidence>
<dbReference type="PANTHER" id="PTHR33395:SF22">
    <property type="entry name" value="REVERSE TRANSCRIPTASE DOMAIN-CONTAINING PROTEIN"/>
    <property type="match status" value="1"/>
</dbReference>
<sequence>MESPSLEIFKSHLNMVLGTNSRTMWSNPPAQLKQFGPDELQSFSGNQQQNKSVSDVKEDNGYAFISLYPSIATPKEGAEVLLKNNVKEWIDREEMFLKNSQEEVKSLWVGIRDQGNNGNLVVGVYYKPPDQGEPTDEAFLLQLQEASCSKALILLWDFSHPNICWKSNTASCRQSSRFLECLGDNFLRQEIDSPTQGEALPQALPIRDVKIGGSLGCSGHALVEFTVLRDICLTRNVVRTMNFRKTNLQIFKELVKRTPWEMVLRENEAELTDL</sequence>
<proteinExistence type="predicted"/>
<protein>
    <submittedName>
        <fullName evidence="2">Egf-like repeat and discoidin i-like domain-containing protein 3</fullName>
    </submittedName>
</protein>
<feature type="region of interest" description="Disordered" evidence="1">
    <location>
        <begin position="27"/>
        <end position="54"/>
    </location>
</feature>
<dbReference type="OrthoDB" id="6152807at2759"/>
<evidence type="ECO:0000313" key="3">
    <source>
        <dbReference type="Proteomes" id="UP000233556"/>
    </source>
</evidence>
<dbReference type="GO" id="GO:0031012">
    <property type="term" value="C:extracellular matrix"/>
    <property type="evidence" value="ECO:0007669"/>
    <property type="project" value="TreeGrafter"/>
</dbReference>
<dbReference type="PANTHER" id="PTHR33395">
    <property type="entry name" value="TRANSCRIPTASE, PUTATIVE-RELATED-RELATED"/>
    <property type="match status" value="1"/>
</dbReference>
<dbReference type="GO" id="GO:0007508">
    <property type="term" value="P:larval heart development"/>
    <property type="evidence" value="ECO:0007669"/>
    <property type="project" value="TreeGrafter"/>
</dbReference>
<reference evidence="3" key="2">
    <citation type="submission" date="2017-12" db="EMBL/GenBank/DDBJ databases">
        <title>Genome sequence of the Bar-tailed Godwit (Limosa lapponica baueri).</title>
        <authorList>
            <person name="Lima N.C.B."/>
            <person name="Parody-Merino A.M."/>
            <person name="Battley P.F."/>
            <person name="Fidler A.E."/>
            <person name="Prosdocimi F."/>
        </authorList>
    </citation>
    <scope>NUCLEOTIDE SEQUENCE [LARGE SCALE GENOMIC DNA]</scope>
</reference>
<dbReference type="GO" id="GO:0061343">
    <property type="term" value="P:cell adhesion involved in heart morphogenesis"/>
    <property type="evidence" value="ECO:0007669"/>
    <property type="project" value="TreeGrafter"/>
</dbReference>
<dbReference type="Proteomes" id="UP000233556">
    <property type="component" value="Unassembled WGS sequence"/>
</dbReference>
<gene>
    <name evidence="2" type="ORF">llap_5808</name>
</gene>
<dbReference type="EMBL" id="KZ505865">
    <property type="protein sequence ID" value="PKU43877.1"/>
    <property type="molecule type" value="Genomic_DNA"/>
</dbReference>